<protein>
    <submittedName>
        <fullName evidence="2">Glycosyltransferase family 2 protein</fullName>
    </submittedName>
</protein>
<dbReference type="PANTHER" id="PTHR22916">
    <property type="entry name" value="GLYCOSYLTRANSFERASE"/>
    <property type="match status" value="1"/>
</dbReference>
<dbReference type="SUPFAM" id="SSF53448">
    <property type="entry name" value="Nucleotide-diphospho-sugar transferases"/>
    <property type="match status" value="1"/>
</dbReference>
<evidence type="ECO:0000259" key="1">
    <source>
        <dbReference type="Pfam" id="PF00535"/>
    </source>
</evidence>
<gene>
    <name evidence="2" type="ORF">PQO03_20500</name>
</gene>
<feature type="domain" description="Glycosyltransferase 2-like" evidence="1">
    <location>
        <begin position="3"/>
        <end position="130"/>
    </location>
</feature>
<name>A0ABY7VZJ6_9BACT</name>
<evidence type="ECO:0000313" key="3">
    <source>
        <dbReference type="Proteomes" id="UP001214250"/>
    </source>
</evidence>
<evidence type="ECO:0000313" key="2">
    <source>
        <dbReference type="EMBL" id="WDE98201.1"/>
    </source>
</evidence>
<dbReference type="PANTHER" id="PTHR22916:SF3">
    <property type="entry name" value="UDP-GLCNAC:BETAGAL BETA-1,3-N-ACETYLGLUCOSAMINYLTRANSFERASE-LIKE PROTEIN 1"/>
    <property type="match status" value="1"/>
</dbReference>
<reference evidence="2 3" key="1">
    <citation type="submission" date="2023-02" db="EMBL/GenBank/DDBJ databases">
        <title>Genome sequence of Lentisphaera profundi SAORIC-696.</title>
        <authorList>
            <person name="Kim e."/>
            <person name="Cho J.-C."/>
            <person name="Choi A."/>
            <person name="Kang I."/>
        </authorList>
    </citation>
    <scope>NUCLEOTIDE SEQUENCE [LARGE SCALE GENOMIC DNA]</scope>
    <source>
        <strain evidence="2 3">SAORIC-696</strain>
    </source>
</reference>
<dbReference type="InterPro" id="IPR001173">
    <property type="entry name" value="Glyco_trans_2-like"/>
</dbReference>
<dbReference type="Pfam" id="PF00535">
    <property type="entry name" value="Glycos_transf_2"/>
    <property type="match status" value="1"/>
</dbReference>
<keyword evidence="3" id="KW-1185">Reference proteome</keyword>
<dbReference type="EMBL" id="CP117812">
    <property type="protein sequence ID" value="WDE98201.1"/>
    <property type="molecule type" value="Genomic_DNA"/>
</dbReference>
<dbReference type="Proteomes" id="UP001214250">
    <property type="component" value="Chromosome 2"/>
</dbReference>
<dbReference type="CDD" id="cd00761">
    <property type="entry name" value="Glyco_tranf_GTA_type"/>
    <property type="match status" value="1"/>
</dbReference>
<sequence length="323" mass="37987">MISIIIPNFNKASFITETLDSLLGQLFTDWEVIIIDDCSSDDSLAIINEYLIKDTRFRLIKNSTNSGGSYSRNRGLDDAKGEYLIFLDSDDILSPKCLELRYSSIRNSDYNLVVFPMGTFYKTIGDSPSQWIPKARDNHLKKFLSHDIPWSIMQTIWRKDFLFALEGFDEYYPRLQDVELHTRALLDKGLNYHIDNSGTTDCFYRIDERRLNFNQDDFMLRCYRGIELYITKFSTLLDKKHLKFLRGTYFSFLNQVLNKKITQQINRDTYENIYNKLSTVSLPHLKLSALAKLHLNLYCRLYLCGAYKIKGFNFIFKKIFQKL</sequence>
<dbReference type="InterPro" id="IPR029044">
    <property type="entry name" value="Nucleotide-diphossugar_trans"/>
</dbReference>
<dbReference type="RefSeq" id="WP_274153032.1">
    <property type="nucleotide sequence ID" value="NZ_CP117812.1"/>
</dbReference>
<proteinExistence type="predicted"/>
<accession>A0ABY7VZJ6</accession>
<organism evidence="2 3">
    <name type="scientific">Lentisphaera profundi</name>
    <dbReference type="NCBI Taxonomy" id="1658616"/>
    <lineage>
        <taxon>Bacteria</taxon>
        <taxon>Pseudomonadati</taxon>
        <taxon>Lentisphaerota</taxon>
        <taxon>Lentisphaeria</taxon>
        <taxon>Lentisphaerales</taxon>
        <taxon>Lentisphaeraceae</taxon>
        <taxon>Lentisphaera</taxon>
    </lineage>
</organism>
<dbReference type="Gene3D" id="3.90.550.10">
    <property type="entry name" value="Spore Coat Polysaccharide Biosynthesis Protein SpsA, Chain A"/>
    <property type="match status" value="1"/>
</dbReference>